<evidence type="ECO:0000256" key="6">
    <source>
        <dbReference type="PROSITE-ProRule" id="PRU00175"/>
    </source>
</evidence>
<feature type="region of interest" description="Disordered" evidence="7">
    <location>
        <begin position="480"/>
        <end position="571"/>
    </location>
</feature>
<proteinExistence type="evidence at transcript level"/>
<feature type="compositionally biased region" description="Low complexity" evidence="7">
    <location>
        <begin position="535"/>
        <end position="550"/>
    </location>
</feature>
<evidence type="ECO:0000256" key="3">
    <source>
        <dbReference type="ARBA" id="ARBA00022763"/>
    </source>
</evidence>
<dbReference type="InterPro" id="IPR011084">
    <property type="entry name" value="DRMBL"/>
</dbReference>
<evidence type="ECO:0000256" key="7">
    <source>
        <dbReference type="SAM" id="MobiDB-lite"/>
    </source>
</evidence>
<feature type="compositionally biased region" description="Low complexity" evidence="7">
    <location>
        <begin position="880"/>
        <end position="905"/>
    </location>
</feature>
<dbReference type="EMBL" id="MN125906">
    <property type="protein sequence ID" value="QDO16373.1"/>
    <property type="molecule type" value="mRNA"/>
</dbReference>
<feature type="domain" description="RING-type" evidence="8">
    <location>
        <begin position="720"/>
        <end position="773"/>
    </location>
</feature>
<dbReference type="PANTHER" id="PTHR23240">
    <property type="entry name" value="DNA CROSS-LINK REPAIR PROTEIN PSO2/SNM1-RELATED"/>
    <property type="match status" value="1"/>
</dbReference>
<dbReference type="SUPFAM" id="SSF57850">
    <property type="entry name" value="RING/U-box"/>
    <property type="match status" value="1"/>
</dbReference>
<dbReference type="Gene3D" id="3.60.15.10">
    <property type="entry name" value="Ribonuclease Z/Hydroxyacylglutathione hydrolase-like"/>
    <property type="match status" value="1"/>
</dbReference>
<dbReference type="InterPro" id="IPR013083">
    <property type="entry name" value="Znf_RING/FYVE/PHD"/>
</dbReference>
<keyword evidence="4" id="KW-0234">DNA repair</keyword>
<dbReference type="Pfam" id="PF07522">
    <property type="entry name" value="DRMBL"/>
    <property type="match status" value="1"/>
</dbReference>
<feature type="domain" description="SWIM-type" evidence="9">
    <location>
        <begin position="615"/>
        <end position="650"/>
    </location>
</feature>
<keyword evidence="3" id="KW-0227">DNA damage</keyword>
<dbReference type="Gene3D" id="3.30.40.10">
    <property type="entry name" value="Zinc/RING finger domain, C3HC4 (zinc finger)"/>
    <property type="match status" value="1"/>
</dbReference>
<dbReference type="AlphaFoldDB" id="A0A516AGC7"/>
<evidence type="ECO:0000256" key="2">
    <source>
        <dbReference type="ARBA" id="ARBA00010304"/>
    </source>
</evidence>
<feature type="compositionally biased region" description="Low complexity" evidence="7">
    <location>
        <begin position="498"/>
        <end position="513"/>
    </location>
</feature>
<evidence type="ECO:0000256" key="1">
    <source>
        <dbReference type="ARBA" id="ARBA00004123"/>
    </source>
</evidence>
<dbReference type="SUPFAM" id="SSF56281">
    <property type="entry name" value="Metallo-hydrolase/oxidoreductase"/>
    <property type="match status" value="1"/>
</dbReference>
<dbReference type="CDD" id="cd16273">
    <property type="entry name" value="SNM1A-1C-like_MBL-fold"/>
    <property type="match status" value="1"/>
</dbReference>
<dbReference type="PROSITE" id="PS50966">
    <property type="entry name" value="ZF_SWIM"/>
    <property type="match status" value="1"/>
</dbReference>
<evidence type="ECO:0000256" key="5">
    <source>
        <dbReference type="ARBA" id="ARBA00023242"/>
    </source>
</evidence>
<feature type="region of interest" description="Disordered" evidence="7">
    <location>
        <begin position="921"/>
        <end position="945"/>
    </location>
</feature>
<comment type="subcellular location">
    <subcellularLocation>
        <location evidence="1">Nucleus</location>
    </subcellularLocation>
</comment>
<evidence type="ECO:0000259" key="8">
    <source>
        <dbReference type="PROSITE" id="PS50089"/>
    </source>
</evidence>
<dbReference type="PROSITE" id="PS50089">
    <property type="entry name" value="ZF_RING_2"/>
    <property type="match status" value="1"/>
</dbReference>
<organism evidence="10">
    <name type="scientific">Lingulaulax polyedra</name>
    <name type="common">Dinoflagellate</name>
    <name type="synonym">Lingulodinium polyedra</name>
    <dbReference type="NCBI Taxonomy" id="160621"/>
    <lineage>
        <taxon>Eukaryota</taxon>
        <taxon>Sar</taxon>
        <taxon>Alveolata</taxon>
        <taxon>Dinophyceae</taxon>
        <taxon>Gonyaulacales</taxon>
        <taxon>Lingulodiniaceae</taxon>
        <taxon>Lingulaulax</taxon>
    </lineage>
</organism>
<sequence length="945" mass="100804">MAAPCAEVKFLHFPASDAPVFCVDGFQFADASVTEHYFLSHFHSDHTVGLSKGFAEGLIYCSPITARLVKEFIQVDSDRIRTLPLDEPTEVAGVRVTLVDANHCPGAVVFLFHHLATGHTAVHTGDVRAAECVRAGLQKQLRGQGLGAVHELFLDTTYAATRWELPPQPEVLRRLGDLCRQEAKQNPRMLFVVGSYQIGKERAAAAIGRAVGSSVWVATRRFRMLEACDWAEEKLDGPSSKMLFTTDSVGCNVRMDNMMGLSHDRLLSALEHAKGGFDTICAFRPTGWTFSKSWQRFRPWVENEGRTKVFSVPYSEHSSVSELRELVAVLRPKKVIPTVNVERTQRMIDLFASGMDLSEDRERLDWYLSAGSRPSPGQPQLVDVLKLSEGCCVSPCGGRQPAAGPAEGGNPAGGVAETSIAAIVLSDDDGDAGRGGRAEPTTPAPAGAGVSGSSALEDLTCVDIAAQERLLSFYAREVAARQGPKRKQEVPNTPAKLAKPARQKGAAKQAAKQPAKREAEAPTKPAPRTRRRRSSAGGPAAGGTEEPPSAGAGGQGEEAARGRRFIPRPSAQVRERIDRAFQHRLYLLAARPSREGREEAPSAELDVLGSTGNVYTVTLGHPCQSCTCVDHAKQPNRVCKHILFVMLRVCKLERNDPRVWQAALTPSEAMPLVQNLPSREELASQGDGVLASGPVLRGFDQARGEAKAVRQRPIADDPDCPICFEPLAEGEGGGAAAEAAAAVAWCRSCGRNAHRGCIQRWHAARGGNCPLCRGPWEAPAPAGPTEPLNLASLAGAPAPTLEELYPETHRWIGFRRRDAGGDPAGGPPARGGAGAGAWAEERVPLRPGRAAGSRSCSPGPRGGQRAARLPGRLDSRSRGRGAAAAGRGAVRARGPAAQRGGAAPALVQGGGRRLLRGGRLACGPSRWSRPKGLPRVGCGEAGRRR</sequence>
<dbReference type="SMART" id="SM00184">
    <property type="entry name" value="RING"/>
    <property type="match status" value="1"/>
</dbReference>
<keyword evidence="6" id="KW-0863">Zinc-finger</keyword>
<dbReference type="GO" id="GO:0036297">
    <property type="term" value="P:interstrand cross-link repair"/>
    <property type="evidence" value="ECO:0007669"/>
    <property type="project" value="TreeGrafter"/>
</dbReference>
<dbReference type="InterPro" id="IPR001841">
    <property type="entry name" value="Znf_RING"/>
</dbReference>
<dbReference type="GO" id="GO:0006303">
    <property type="term" value="P:double-strand break repair via nonhomologous end joining"/>
    <property type="evidence" value="ECO:0007669"/>
    <property type="project" value="TreeGrafter"/>
</dbReference>
<name>A0A516AGC7_LINPO</name>
<accession>A0A516AGC7</accession>
<dbReference type="Gene3D" id="3.40.50.12650">
    <property type="match status" value="1"/>
</dbReference>
<keyword evidence="6" id="KW-0479">Metal-binding</keyword>
<feature type="region of interest" description="Disordered" evidence="7">
    <location>
        <begin position="427"/>
        <end position="453"/>
    </location>
</feature>
<keyword evidence="5" id="KW-0539">Nucleus</keyword>
<keyword evidence="6" id="KW-0862">Zinc</keyword>
<dbReference type="InterPro" id="IPR036866">
    <property type="entry name" value="RibonucZ/Hydroxyglut_hydro"/>
</dbReference>
<dbReference type="GO" id="GO:0035312">
    <property type="term" value="F:5'-3' DNA exonuclease activity"/>
    <property type="evidence" value="ECO:0007669"/>
    <property type="project" value="TreeGrafter"/>
</dbReference>
<dbReference type="GO" id="GO:0003684">
    <property type="term" value="F:damaged DNA binding"/>
    <property type="evidence" value="ECO:0007669"/>
    <property type="project" value="TreeGrafter"/>
</dbReference>
<feature type="compositionally biased region" description="Gly residues" evidence="7">
    <location>
        <begin position="822"/>
        <end position="835"/>
    </location>
</feature>
<dbReference type="GO" id="GO:0005634">
    <property type="term" value="C:nucleus"/>
    <property type="evidence" value="ECO:0007669"/>
    <property type="project" value="UniProtKB-SubCell"/>
</dbReference>
<protein>
    <submittedName>
        <fullName evidence="10">DNA cross-link repair 1A</fullName>
    </submittedName>
</protein>
<dbReference type="GO" id="GO:0008270">
    <property type="term" value="F:zinc ion binding"/>
    <property type="evidence" value="ECO:0007669"/>
    <property type="project" value="UniProtKB-KW"/>
</dbReference>
<feature type="region of interest" description="Disordered" evidence="7">
    <location>
        <begin position="815"/>
        <end position="905"/>
    </location>
</feature>
<dbReference type="InterPro" id="IPR007527">
    <property type="entry name" value="Znf_SWIM"/>
</dbReference>
<evidence type="ECO:0000259" key="9">
    <source>
        <dbReference type="PROSITE" id="PS50966"/>
    </source>
</evidence>
<evidence type="ECO:0000256" key="4">
    <source>
        <dbReference type="ARBA" id="ARBA00023204"/>
    </source>
</evidence>
<evidence type="ECO:0000313" key="10">
    <source>
        <dbReference type="EMBL" id="QDO16373.1"/>
    </source>
</evidence>
<feature type="compositionally biased region" description="Low complexity" evidence="7">
    <location>
        <begin position="438"/>
        <end position="453"/>
    </location>
</feature>
<dbReference type="PANTHER" id="PTHR23240:SF6">
    <property type="entry name" value="DNA CROSS-LINK REPAIR 1A PROTEIN"/>
    <property type="match status" value="1"/>
</dbReference>
<comment type="similarity">
    <text evidence="2">Belongs to the DNA repair metallo-beta-lactamase (DRMBL) family.</text>
</comment>
<reference evidence="10" key="1">
    <citation type="journal article" date="2019" name="Microorganisms">
        <title>DNA Damage Response Pathways in Dinoflagellates.</title>
        <authorList>
            <person name="Li C."/>
            <person name="Wong J."/>
        </authorList>
    </citation>
    <scope>NUCLEOTIDE SEQUENCE</scope>
</reference>